<evidence type="ECO:0000256" key="4">
    <source>
        <dbReference type="ARBA" id="ARBA00023098"/>
    </source>
</evidence>
<protein>
    <recommendedName>
        <fullName evidence="8">L-ornithine N(alpha)-acyltransferase</fullName>
        <ecNumber evidence="7">2.3.2.30</ecNumber>
    </recommendedName>
</protein>
<dbReference type="SUPFAM" id="SSF55729">
    <property type="entry name" value="Acyl-CoA N-acyltransferases (Nat)"/>
    <property type="match status" value="1"/>
</dbReference>
<evidence type="ECO:0000313" key="13">
    <source>
        <dbReference type="Proteomes" id="UP000005953"/>
    </source>
</evidence>
<dbReference type="GO" id="GO:0043810">
    <property type="term" value="F:ornithine-acyl [acyl carrier protein] N-acyltransferase activity"/>
    <property type="evidence" value="ECO:0007669"/>
    <property type="project" value="UniProtKB-EC"/>
</dbReference>
<dbReference type="RefSeq" id="WP_008042994.1">
    <property type="nucleotide sequence ID" value="NZ_CH724149.1"/>
</dbReference>
<feature type="domain" description="Phospholipid/glycerol acyltransferase" evidence="11">
    <location>
        <begin position="76"/>
        <end position="198"/>
    </location>
</feature>
<comment type="caution">
    <text evidence="12">The sequence shown here is derived from an EMBL/GenBank/DDBJ whole genome shotgun (WGS) entry which is preliminary data.</text>
</comment>
<dbReference type="GO" id="GO:0006629">
    <property type="term" value="P:lipid metabolic process"/>
    <property type="evidence" value="ECO:0007669"/>
    <property type="project" value="UniProtKB-KW"/>
</dbReference>
<keyword evidence="2" id="KW-0444">Lipid biosynthesis</keyword>
<proteinExistence type="inferred from homology"/>
<sequence length="590" mass="66491">MDMTTQNPFRLPSLPSALAAATERLLGLTVLAKHYDRRPKNASPERFLDYTLQALDCRVTLDGLDLGAALPEQGPVVVVANHPFGGLEGVALTRALLAIRPDTRVLTNQMLSTIPELSPIFFGVDVLNDKAAHRNTASVRAAANHLENQGVLLVFPAGQVSAASWSRWQVTDRRWNPMVGRLIQKYQADCLPVYVHGQNPTYFQLAGLVHRRLRTLLLPRQLTNKSGQALHLTVGERIRKQDLRSLNSASRVTDTVRMATYLLRHADQQERQPALTPLQPHTGPDQSAAIHHELDKLTPYRLLSKGSFDVYCAPYHALHHVFNALAEAREQTFRAAGEGTGKTRDTDRFDPHYHHLFVWDRDAQAIVGGYRLGETDKIVDQFGVNGLYSRSLYRFDADYIRGLGPALEVGRSFVTQAYQRHPAALDLLWRGIGQFVVRHPQYRVLFGCVSISSDHSNMARAFISDAMMESYRAEQRFLDNVKPRVPLKVRGKTWTTGMLRSIQDISVFNKLVGLCDPGRAIPVLLRHYIALNGRFVGFAVNPGFNDSLDGLILVDLHNMPERYLKRYLGAEGKLTYQDYWDRHENTLLRQ</sequence>
<evidence type="ECO:0000256" key="8">
    <source>
        <dbReference type="ARBA" id="ARBA00039866"/>
    </source>
</evidence>
<keyword evidence="13" id="KW-1185">Reference proteome</keyword>
<dbReference type="InterPro" id="IPR016181">
    <property type="entry name" value="Acyl_CoA_acyltransferase"/>
</dbReference>
<keyword evidence="3" id="KW-0808">Transferase</keyword>
<dbReference type="AlphaFoldDB" id="A4BI65"/>
<dbReference type="CDD" id="cd07986">
    <property type="entry name" value="LPLAT_ACT14924-like"/>
    <property type="match status" value="1"/>
</dbReference>
<dbReference type="InterPro" id="IPR002123">
    <property type="entry name" value="Plipid/glycerol_acylTrfase"/>
</dbReference>
<dbReference type="Pfam" id="PF19576">
    <property type="entry name" value="Acyltransf_2"/>
    <property type="match status" value="1"/>
</dbReference>
<dbReference type="SMART" id="SM00563">
    <property type="entry name" value="PlsC"/>
    <property type="match status" value="1"/>
</dbReference>
<dbReference type="EC" id="2.3.2.30" evidence="7"/>
<evidence type="ECO:0000256" key="7">
    <source>
        <dbReference type="ARBA" id="ARBA00039058"/>
    </source>
</evidence>
<comment type="catalytic activity">
    <reaction evidence="10">
        <text>a (3R)-hydroxyacyl-[ACP] + L-ornithine = a lyso-ornithine lipid + holo-[ACP] + H(+)</text>
        <dbReference type="Rhea" id="RHEA:20633"/>
        <dbReference type="Rhea" id="RHEA-COMP:9685"/>
        <dbReference type="Rhea" id="RHEA-COMP:9945"/>
        <dbReference type="ChEBI" id="CHEBI:15378"/>
        <dbReference type="ChEBI" id="CHEBI:46911"/>
        <dbReference type="ChEBI" id="CHEBI:64479"/>
        <dbReference type="ChEBI" id="CHEBI:78827"/>
        <dbReference type="ChEBI" id="CHEBI:138482"/>
        <dbReference type="EC" id="2.3.2.30"/>
    </reaction>
    <physiologicalReaction direction="left-to-right" evidence="10">
        <dbReference type="Rhea" id="RHEA:20634"/>
    </physiologicalReaction>
</comment>
<comment type="function">
    <text evidence="9">Catalyzes the first step in the biosynthesis of ornithine lipids, which are phosphorus-free membrane lipids. Catalyzes the 3-hydroxyacyl-acyl carrier protein-dependent acylation of ornithine to form lyso-ornithine lipid (LOL).</text>
</comment>
<reference evidence="12 13" key="1">
    <citation type="submission" date="2006-02" db="EMBL/GenBank/DDBJ databases">
        <authorList>
            <person name="Pinhassi J."/>
            <person name="Pedros-Alio C."/>
            <person name="Ferriera S."/>
            <person name="Johnson J."/>
            <person name="Kravitz S."/>
            <person name="Halpern A."/>
            <person name="Remington K."/>
            <person name="Beeson K."/>
            <person name="Tran B."/>
            <person name="Rogers Y.-H."/>
            <person name="Friedman R."/>
            <person name="Venter J.C."/>
        </authorList>
    </citation>
    <scope>NUCLEOTIDE SEQUENCE [LARGE SCALE GENOMIC DNA]</scope>
    <source>
        <strain evidence="12 13">MED297</strain>
    </source>
</reference>
<organism evidence="12 13">
    <name type="scientific">Reinekea blandensis MED297</name>
    <dbReference type="NCBI Taxonomy" id="314283"/>
    <lineage>
        <taxon>Bacteria</taxon>
        <taxon>Pseudomonadati</taxon>
        <taxon>Pseudomonadota</taxon>
        <taxon>Gammaproteobacteria</taxon>
        <taxon>Oceanospirillales</taxon>
        <taxon>Saccharospirillaceae</taxon>
        <taxon>Reinekea</taxon>
    </lineage>
</organism>
<dbReference type="PANTHER" id="PTHR37323">
    <property type="entry name" value="GCN5-RELATED N-ACETYLTRANSFERASE"/>
    <property type="match status" value="1"/>
</dbReference>
<keyword evidence="5" id="KW-0012">Acyltransferase</keyword>
<dbReference type="Pfam" id="PF13444">
    <property type="entry name" value="Acetyltransf_5"/>
    <property type="match status" value="1"/>
</dbReference>
<accession>A4BI65</accession>
<keyword evidence="4" id="KW-0443">Lipid metabolism</keyword>
<dbReference type="STRING" id="314283.MED297_14755"/>
<evidence type="ECO:0000256" key="2">
    <source>
        <dbReference type="ARBA" id="ARBA00022516"/>
    </source>
</evidence>
<dbReference type="PANTHER" id="PTHR37323:SF1">
    <property type="entry name" value="L-ORNITHINE N(ALPHA)-ACYLTRANSFERASE"/>
    <property type="match status" value="1"/>
</dbReference>
<evidence type="ECO:0000256" key="6">
    <source>
        <dbReference type="ARBA" id="ARBA00038095"/>
    </source>
</evidence>
<evidence type="ECO:0000313" key="12">
    <source>
        <dbReference type="EMBL" id="EAR08208.1"/>
    </source>
</evidence>
<name>A4BI65_9GAMM</name>
<dbReference type="InterPro" id="IPR045746">
    <property type="entry name" value="ACT14924-like_Acyltransf_dom"/>
</dbReference>
<evidence type="ECO:0000259" key="11">
    <source>
        <dbReference type="SMART" id="SM00563"/>
    </source>
</evidence>
<comment type="pathway">
    <text evidence="1">Lipid metabolism.</text>
</comment>
<evidence type="ECO:0000256" key="10">
    <source>
        <dbReference type="ARBA" id="ARBA00047785"/>
    </source>
</evidence>
<comment type="similarity">
    <text evidence="6">Belongs to the acetyltransferase family. OlsB subfamily.</text>
</comment>
<dbReference type="SUPFAM" id="SSF69593">
    <property type="entry name" value="Glycerol-3-phosphate (1)-acyltransferase"/>
    <property type="match status" value="1"/>
</dbReference>
<evidence type="ECO:0000256" key="5">
    <source>
        <dbReference type="ARBA" id="ARBA00023315"/>
    </source>
</evidence>
<gene>
    <name evidence="12" type="ORF">MED297_14755</name>
</gene>
<evidence type="ECO:0000256" key="1">
    <source>
        <dbReference type="ARBA" id="ARBA00005189"/>
    </source>
</evidence>
<dbReference type="HOGENOM" id="CLU_033329_1_0_6"/>
<evidence type="ECO:0000256" key="9">
    <source>
        <dbReference type="ARBA" id="ARBA00045724"/>
    </source>
</evidence>
<dbReference type="Gene3D" id="3.40.630.30">
    <property type="match status" value="1"/>
</dbReference>
<dbReference type="InterPro" id="IPR052351">
    <property type="entry name" value="Ornithine_N-alpha-AT"/>
</dbReference>
<evidence type="ECO:0000256" key="3">
    <source>
        <dbReference type="ARBA" id="ARBA00022679"/>
    </source>
</evidence>
<dbReference type="EMBL" id="AAOE01000024">
    <property type="protein sequence ID" value="EAR08208.1"/>
    <property type="molecule type" value="Genomic_DNA"/>
</dbReference>
<dbReference type="Proteomes" id="UP000005953">
    <property type="component" value="Unassembled WGS sequence"/>
</dbReference>